<protein>
    <submittedName>
        <fullName evidence="6">MFS transporter</fullName>
    </submittedName>
</protein>
<evidence type="ECO:0000256" key="1">
    <source>
        <dbReference type="ARBA" id="ARBA00022692"/>
    </source>
</evidence>
<feature type="transmembrane region" description="Helical" evidence="4">
    <location>
        <begin position="80"/>
        <end position="98"/>
    </location>
</feature>
<dbReference type="PANTHER" id="PTHR11360:SF284">
    <property type="entry name" value="EG:103B4.3 PROTEIN-RELATED"/>
    <property type="match status" value="1"/>
</dbReference>
<feature type="transmembrane region" description="Helical" evidence="4">
    <location>
        <begin position="368"/>
        <end position="391"/>
    </location>
</feature>
<feature type="transmembrane region" description="Helical" evidence="4">
    <location>
        <begin position="104"/>
        <end position="125"/>
    </location>
</feature>
<comment type="caution">
    <text evidence="6">The sequence shown here is derived from an EMBL/GenBank/DDBJ whole genome shotgun (WGS) entry which is preliminary data.</text>
</comment>
<feature type="transmembrane region" description="Helical" evidence="4">
    <location>
        <begin position="168"/>
        <end position="189"/>
    </location>
</feature>
<feature type="transmembrane region" description="Helical" evidence="4">
    <location>
        <begin position="241"/>
        <end position="265"/>
    </location>
</feature>
<accession>A0A3A4NP74</accession>
<dbReference type="SUPFAM" id="SSF103473">
    <property type="entry name" value="MFS general substrate transporter"/>
    <property type="match status" value="1"/>
</dbReference>
<dbReference type="PROSITE" id="PS50850">
    <property type="entry name" value="MFS"/>
    <property type="match status" value="1"/>
</dbReference>
<dbReference type="CDD" id="cd17355">
    <property type="entry name" value="MFS_YcxA_like"/>
    <property type="match status" value="1"/>
</dbReference>
<dbReference type="EMBL" id="QZKU01000114">
    <property type="protein sequence ID" value="RJP17544.1"/>
    <property type="molecule type" value="Genomic_DNA"/>
</dbReference>
<feature type="transmembrane region" description="Helical" evidence="4">
    <location>
        <begin position="335"/>
        <end position="356"/>
    </location>
</feature>
<dbReference type="GO" id="GO:0022857">
    <property type="term" value="F:transmembrane transporter activity"/>
    <property type="evidence" value="ECO:0007669"/>
    <property type="project" value="InterPro"/>
</dbReference>
<dbReference type="Proteomes" id="UP000265882">
    <property type="component" value="Unassembled WGS sequence"/>
</dbReference>
<organism evidence="6 7">
    <name type="scientific">Abyssobacteria bacterium (strain SURF_5)</name>
    <dbReference type="NCBI Taxonomy" id="2093360"/>
    <lineage>
        <taxon>Bacteria</taxon>
        <taxon>Pseudomonadati</taxon>
        <taxon>Candidatus Hydrogenedentota</taxon>
        <taxon>Candidatus Abyssobacteria</taxon>
    </lineage>
</organism>
<feature type="transmembrane region" description="Helical" evidence="4">
    <location>
        <begin position="277"/>
        <end position="296"/>
    </location>
</feature>
<name>A0A3A4NP74_ABYX5</name>
<feature type="transmembrane region" description="Helical" evidence="4">
    <location>
        <begin position="48"/>
        <end position="68"/>
    </location>
</feature>
<evidence type="ECO:0000256" key="3">
    <source>
        <dbReference type="ARBA" id="ARBA00023136"/>
    </source>
</evidence>
<dbReference type="Pfam" id="PF07690">
    <property type="entry name" value="MFS_1"/>
    <property type="match status" value="1"/>
</dbReference>
<evidence type="ECO:0000313" key="7">
    <source>
        <dbReference type="Proteomes" id="UP000265882"/>
    </source>
</evidence>
<dbReference type="InterPro" id="IPR036259">
    <property type="entry name" value="MFS_trans_sf"/>
</dbReference>
<dbReference type="InterPro" id="IPR011701">
    <property type="entry name" value="MFS"/>
</dbReference>
<dbReference type="AlphaFoldDB" id="A0A3A4NP74"/>
<evidence type="ECO:0000259" key="5">
    <source>
        <dbReference type="PROSITE" id="PS50850"/>
    </source>
</evidence>
<evidence type="ECO:0000256" key="4">
    <source>
        <dbReference type="SAM" id="Phobius"/>
    </source>
</evidence>
<reference evidence="6 7" key="1">
    <citation type="journal article" date="2017" name="ISME J.">
        <title>Energy and carbon metabolisms in a deep terrestrial subsurface fluid microbial community.</title>
        <authorList>
            <person name="Momper L."/>
            <person name="Jungbluth S.P."/>
            <person name="Lee M.D."/>
            <person name="Amend J.P."/>
        </authorList>
    </citation>
    <scope>NUCLEOTIDE SEQUENCE [LARGE SCALE GENOMIC DNA]</scope>
    <source>
        <strain evidence="6">SURF_5</strain>
    </source>
</reference>
<keyword evidence="2 4" id="KW-1133">Transmembrane helix</keyword>
<feature type="transmembrane region" description="Helical" evidence="4">
    <location>
        <begin position="137"/>
        <end position="156"/>
    </location>
</feature>
<proteinExistence type="predicted"/>
<keyword evidence="3 4" id="KW-0472">Membrane</keyword>
<dbReference type="InterPro" id="IPR050327">
    <property type="entry name" value="Proton-linked_MCT"/>
</dbReference>
<feature type="transmembrane region" description="Helical" evidence="4">
    <location>
        <begin position="308"/>
        <end position="329"/>
    </location>
</feature>
<dbReference type="PANTHER" id="PTHR11360">
    <property type="entry name" value="MONOCARBOXYLATE TRANSPORTER"/>
    <property type="match status" value="1"/>
</dbReference>
<dbReference type="Gene3D" id="1.20.1250.20">
    <property type="entry name" value="MFS general substrate transporter like domains"/>
    <property type="match status" value="2"/>
</dbReference>
<sequence>MTAEKRKIYYGWYIVAVCFLAMFFLSGIGYTFAVYFKVFIEEFKWSRTALSGVVSASLVVGGLAAPFWGNWTDRAGGRAVMITAAFFAGLSLLLRAGISTLWQLYVISIAGSVFFAGVSLIPLSAIISHWFQKKRGAAMGLTLIGGSTGGFLMPPLAEYLIELTGWRISYLILAVILWGGVIPVAALILRRSPSAIGLLPDGKGSESERMKPGGLEEIISQEKTVKLPAEEFTLQQAMRTVTFWMIAAAFFFPMMSGVGLITHLVVVLTDAGIDTRLASVCLGLVAILGIAGRVTFGFAADRFPVRKVFTACYILETISVCMLLALPLIGTKAFFAYVLVYGLTGGGGLVLAPLIIGECFGLKSLGAIFGVLAISGVAGGAIGPLLAGFIFDTTGGYYLAFVIFATGEAIAAFAISRAKIMRSPSIETAIVAGVLD</sequence>
<dbReference type="InterPro" id="IPR020846">
    <property type="entry name" value="MFS_dom"/>
</dbReference>
<gene>
    <name evidence="6" type="ORF">C4520_16400</name>
</gene>
<evidence type="ECO:0000256" key="2">
    <source>
        <dbReference type="ARBA" id="ARBA00022989"/>
    </source>
</evidence>
<feature type="domain" description="Major facilitator superfamily (MFS) profile" evidence="5">
    <location>
        <begin position="14"/>
        <end position="419"/>
    </location>
</feature>
<feature type="transmembrane region" description="Helical" evidence="4">
    <location>
        <begin position="397"/>
        <end position="415"/>
    </location>
</feature>
<feature type="transmembrane region" description="Helical" evidence="4">
    <location>
        <begin position="12"/>
        <end position="36"/>
    </location>
</feature>
<evidence type="ECO:0000313" key="6">
    <source>
        <dbReference type="EMBL" id="RJP17544.1"/>
    </source>
</evidence>
<keyword evidence="1 4" id="KW-0812">Transmembrane</keyword>